<dbReference type="Gene3D" id="3.30.70.270">
    <property type="match status" value="1"/>
</dbReference>
<comment type="caution">
    <text evidence="1">The sequence shown here is derived from an EMBL/GenBank/DDBJ whole genome shotgun (WGS) entry which is preliminary data.</text>
</comment>
<keyword evidence="2" id="KW-1185">Reference proteome</keyword>
<accession>A0ABQ9HFI8</accession>
<dbReference type="EMBL" id="JARBHB010000005">
    <property type="protein sequence ID" value="KAJ8883094.1"/>
    <property type="molecule type" value="Genomic_DNA"/>
</dbReference>
<dbReference type="InterPro" id="IPR043128">
    <property type="entry name" value="Rev_trsase/Diguanyl_cyclase"/>
</dbReference>
<reference evidence="1 2" key="1">
    <citation type="submission" date="2023-02" db="EMBL/GenBank/DDBJ databases">
        <title>LHISI_Scaffold_Assembly.</title>
        <authorList>
            <person name="Stuart O.P."/>
            <person name="Cleave R."/>
            <person name="Magrath M.J.L."/>
            <person name="Mikheyev A.S."/>
        </authorList>
    </citation>
    <scope>NUCLEOTIDE SEQUENCE [LARGE SCALE GENOMIC DNA]</scope>
    <source>
        <strain evidence="1">Daus_M_001</strain>
        <tissue evidence="1">Leg muscle</tissue>
    </source>
</reference>
<name>A0ABQ9HFI8_9NEOP</name>
<evidence type="ECO:0000313" key="1">
    <source>
        <dbReference type="EMBL" id="KAJ8883094.1"/>
    </source>
</evidence>
<dbReference type="SUPFAM" id="SSF56672">
    <property type="entry name" value="DNA/RNA polymerases"/>
    <property type="match status" value="1"/>
</dbReference>
<dbReference type="Proteomes" id="UP001159363">
    <property type="component" value="Chromosome 4"/>
</dbReference>
<dbReference type="InterPro" id="IPR043502">
    <property type="entry name" value="DNA/RNA_pol_sf"/>
</dbReference>
<proteinExistence type="predicted"/>
<gene>
    <name evidence="1" type="ORF">PR048_014933</name>
</gene>
<organism evidence="1 2">
    <name type="scientific">Dryococelus australis</name>
    <dbReference type="NCBI Taxonomy" id="614101"/>
    <lineage>
        <taxon>Eukaryota</taxon>
        <taxon>Metazoa</taxon>
        <taxon>Ecdysozoa</taxon>
        <taxon>Arthropoda</taxon>
        <taxon>Hexapoda</taxon>
        <taxon>Insecta</taxon>
        <taxon>Pterygota</taxon>
        <taxon>Neoptera</taxon>
        <taxon>Polyneoptera</taxon>
        <taxon>Phasmatodea</taxon>
        <taxon>Verophasmatodea</taxon>
        <taxon>Anareolatae</taxon>
        <taxon>Phasmatidae</taxon>
        <taxon>Eurycanthinae</taxon>
        <taxon>Dryococelus</taxon>
    </lineage>
</organism>
<sequence length="77" mass="8862">MLLWSKYHCLPGTLGIKRAELPQEQKLQAILDATPPTNKKQLRQILGLWNWLLNYVSNIAHLMGPLHELLAKSCSWE</sequence>
<evidence type="ECO:0000313" key="2">
    <source>
        <dbReference type="Proteomes" id="UP001159363"/>
    </source>
</evidence>
<protein>
    <submittedName>
        <fullName evidence="1">Uncharacterized protein</fullName>
    </submittedName>
</protein>